<organism evidence="1 2">
    <name type="scientific">Parasponia andersonii</name>
    <name type="common">Sponia andersonii</name>
    <dbReference type="NCBI Taxonomy" id="3476"/>
    <lineage>
        <taxon>Eukaryota</taxon>
        <taxon>Viridiplantae</taxon>
        <taxon>Streptophyta</taxon>
        <taxon>Embryophyta</taxon>
        <taxon>Tracheophyta</taxon>
        <taxon>Spermatophyta</taxon>
        <taxon>Magnoliopsida</taxon>
        <taxon>eudicotyledons</taxon>
        <taxon>Gunneridae</taxon>
        <taxon>Pentapetalae</taxon>
        <taxon>rosids</taxon>
        <taxon>fabids</taxon>
        <taxon>Rosales</taxon>
        <taxon>Cannabaceae</taxon>
        <taxon>Parasponia</taxon>
    </lineage>
</organism>
<comment type="caution">
    <text evidence="1">The sequence shown here is derived from an EMBL/GenBank/DDBJ whole genome shotgun (WGS) entry which is preliminary data.</text>
</comment>
<accession>A0A2P5CXI9</accession>
<proteinExistence type="predicted"/>
<evidence type="ECO:0000313" key="2">
    <source>
        <dbReference type="Proteomes" id="UP000237105"/>
    </source>
</evidence>
<gene>
    <name evidence="1" type="ORF">PanWU01x14_114800</name>
</gene>
<evidence type="ECO:0000313" key="1">
    <source>
        <dbReference type="EMBL" id="PON65737.1"/>
    </source>
</evidence>
<reference evidence="2" key="1">
    <citation type="submission" date="2016-06" db="EMBL/GenBank/DDBJ databases">
        <title>Parallel loss of symbiosis genes in relatives of nitrogen-fixing non-legume Parasponia.</title>
        <authorList>
            <person name="Van Velzen R."/>
            <person name="Holmer R."/>
            <person name="Bu F."/>
            <person name="Rutten L."/>
            <person name="Van Zeijl A."/>
            <person name="Liu W."/>
            <person name="Santuari L."/>
            <person name="Cao Q."/>
            <person name="Sharma T."/>
            <person name="Shen D."/>
            <person name="Roswanjaya Y."/>
            <person name="Wardhani T."/>
            <person name="Kalhor M.S."/>
            <person name="Jansen J."/>
            <person name="Van den Hoogen J."/>
            <person name="Gungor B."/>
            <person name="Hartog M."/>
            <person name="Hontelez J."/>
            <person name="Verver J."/>
            <person name="Yang W.-C."/>
            <person name="Schijlen E."/>
            <person name="Repin R."/>
            <person name="Schilthuizen M."/>
            <person name="Schranz E."/>
            <person name="Heidstra R."/>
            <person name="Miyata K."/>
            <person name="Fedorova E."/>
            <person name="Kohlen W."/>
            <person name="Bisseling T."/>
            <person name="Smit S."/>
            <person name="Geurts R."/>
        </authorList>
    </citation>
    <scope>NUCLEOTIDE SEQUENCE [LARGE SCALE GENOMIC DNA]</scope>
    <source>
        <strain evidence="2">cv. WU1-14</strain>
    </source>
</reference>
<sequence>MNSASKGCEQIFTTVYTESWLGLSDNVPSIVSGCVKSNLMPNIRAYGVAILLVNFCVFKQHVRRPVYFHQCPVKDLFNCKFTLCSCCIDVLAYSDQPTAHKKIKKIKINKNQRIIFYDRITGDGALSI</sequence>
<dbReference type="OrthoDB" id="10291758at2759"/>
<name>A0A2P5CXI9_PARAD</name>
<protein>
    <submittedName>
        <fullName evidence="1">Uncharacterized protein</fullName>
    </submittedName>
</protein>
<keyword evidence="2" id="KW-1185">Reference proteome</keyword>
<dbReference type="EMBL" id="JXTB01000085">
    <property type="protein sequence ID" value="PON65737.1"/>
    <property type="molecule type" value="Genomic_DNA"/>
</dbReference>
<dbReference type="AlphaFoldDB" id="A0A2P5CXI9"/>
<dbReference type="Proteomes" id="UP000237105">
    <property type="component" value="Unassembled WGS sequence"/>
</dbReference>